<evidence type="ECO:0000313" key="2">
    <source>
        <dbReference type="Proteomes" id="UP000020103"/>
    </source>
</evidence>
<protein>
    <submittedName>
        <fullName evidence="1">Uncharacterized protein</fullName>
    </submittedName>
</protein>
<reference evidence="1 2" key="1">
    <citation type="submission" date="2013-12" db="EMBL/GenBank/DDBJ databases">
        <authorList>
            <person name="Madinger N."/>
            <person name="Lenaerts A."/>
            <person name="Ordway D."/>
            <person name="DeGroote M.A."/>
            <person name="Parker T."/>
            <person name="Sizemore C."/>
            <person name="Tallon L.J."/>
            <person name="Sadzewicz L.K."/>
            <person name="Sengamalay N."/>
            <person name="Fraser C.M."/>
            <person name="Hine E."/>
            <person name="Shefchek K.A."/>
            <person name="Das S.P."/>
            <person name="Tettelin H."/>
        </authorList>
    </citation>
    <scope>NUCLEOTIDE SEQUENCE [LARGE SCALE GENOMIC DNA]</scope>
    <source>
        <strain evidence="1 2">21</strain>
    </source>
</reference>
<evidence type="ECO:0000313" key="1">
    <source>
        <dbReference type="EMBL" id="EUA45188.1"/>
    </source>
</evidence>
<comment type="caution">
    <text evidence="1">The sequence shown here is derived from an EMBL/GenBank/DDBJ whole genome shotgun (WGS) entry which is preliminary data.</text>
</comment>
<gene>
    <name evidence="1" type="ORF">I543_4402</name>
</gene>
<accession>A0A829PXZ4</accession>
<dbReference type="AlphaFoldDB" id="A0A829PXZ4"/>
<sequence length="37" mass="4241">MVDMRHVHIPITFAVAECDAMEKNAGIPLRHTRRAPR</sequence>
<dbReference type="Proteomes" id="UP000020103">
    <property type="component" value="Unassembled WGS sequence"/>
</dbReference>
<dbReference type="EMBL" id="JAOF01000001">
    <property type="protein sequence ID" value="EUA45188.1"/>
    <property type="molecule type" value="Genomic_DNA"/>
</dbReference>
<proteinExistence type="predicted"/>
<name>A0A829PXZ4_9MYCO</name>
<organism evidence="1 2">
    <name type="scientific">Mycobacteroides abscessus 21</name>
    <dbReference type="NCBI Taxonomy" id="1299324"/>
    <lineage>
        <taxon>Bacteria</taxon>
        <taxon>Bacillati</taxon>
        <taxon>Actinomycetota</taxon>
        <taxon>Actinomycetes</taxon>
        <taxon>Mycobacteriales</taxon>
        <taxon>Mycobacteriaceae</taxon>
        <taxon>Mycobacteroides</taxon>
        <taxon>Mycobacteroides abscessus</taxon>
    </lineage>
</organism>